<reference evidence="1" key="1">
    <citation type="submission" date="2022-08" db="EMBL/GenBank/DDBJ databases">
        <title>Genome Sequence of Fusarium decemcellulare.</title>
        <authorList>
            <person name="Buettner E."/>
        </authorList>
    </citation>
    <scope>NUCLEOTIDE SEQUENCE</scope>
    <source>
        <strain evidence="1">Babe19</strain>
    </source>
</reference>
<evidence type="ECO:0000313" key="1">
    <source>
        <dbReference type="EMBL" id="KAJ3534133.1"/>
    </source>
</evidence>
<protein>
    <submittedName>
        <fullName evidence="1">Uncharacterized protein</fullName>
    </submittedName>
</protein>
<proteinExistence type="predicted"/>
<dbReference type="Proteomes" id="UP001148629">
    <property type="component" value="Unassembled WGS sequence"/>
</dbReference>
<evidence type="ECO:0000313" key="2">
    <source>
        <dbReference type="Proteomes" id="UP001148629"/>
    </source>
</evidence>
<comment type="caution">
    <text evidence="1">The sequence shown here is derived from an EMBL/GenBank/DDBJ whole genome shotgun (WGS) entry which is preliminary data.</text>
</comment>
<organism evidence="1 2">
    <name type="scientific">Fusarium decemcellulare</name>
    <dbReference type="NCBI Taxonomy" id="57161"/>
    <lineage>
        <taxon>Eukaryota</taxon>
        <taxon>Fungi</taxon>
        <taxon>Dikarya</taxon>
        <taxon>Ascomycota</taxon>
        <taxon>Pezizomycotina</taxon>
        <taxon>Sordariomycetes</taxon>
        <taxon>Hypocreomycetidae</taxon>
        <taxon>Hypocreales</taxon>
        <taxon>Nectriaceae</taxon>
        <taxon>Fusarium</taxon>
        <taxon>Fusarium decemcellulare species complex</taxon>
    </lineage>
</organism>
<name>A0ACC1S8Q8_9HYPO</name>
<sequence length="1093" mass="124242">MTNPKLRAKTGCFTCRKRRVKCGEEKPSCRNCSAFGRQCVWPSLMDLRDRRHRARTNQDSYSSGPSEEVQPQPLSGKDHKALVSHRTMSPALCRTPFQAGIESELLSHLFNYWFSIIVLPTSSSEYIKQSQSELVDMMLQCQSVKHAVLACCASNKHVLLNDNHYQRIALQYYSKAVRELNQTLIKFQPGSKRPNSSLLTTVIFLYVYDLWCLDASVDPRNHVSGAVKLLDLLCQDGPSPISMTQGFNRIIVESILYQAFLLSTRRPFAPYFHVDTQFITRAEGLLVPRSNRDPLYATSSPVLGIPISLYRLQMSIINFHNSPTEQSPERLALFRSEMNYWEALILPRDAPRLTSIFAAHTFDLVILATSLLLDLVSESFTYQLPIELLSISTNTQRSRWQVDLCLGILRQPQDVDKWTRCFLGAWPLLILGYAVNSEEDMAVIQRTLGQMRRRIGYVAGMSFHYEELPNNRSFRVFVLEPGQENDSLQGRLETYVFDNAPPYEALSYTWGAPDRNRSMRCNDLDFPITESLDVALRRLRYFDKPRIIWIDQICINQDNLEERSQQVGVMRNIYSGAHIVNAWLGPDPLDEAKLVADVVHRMAMLCLQGVDLVSSTFPSNEELQRLRLPARDSPAWTAFNRLLKLPYFTRVWIIQEIAVAEDFQILWGESVIPGRQFRLVHDWGFRNGFFRQDASISSPSPSLDLSNSMVLVERSQDWMQLMVATRGYESTDKRDRIFALIGLVEDTQRGIVADYNKSDKEVYTELASHLISRTNKLDVLSYAGLHDASTVECPFWAPIWTDSEIGSFIDFEFCATRNRDVIRETKSTFEVLALKGFNIDSLKLVGKTPLGSSFSQIMDSFGMMMGENELVQNMYGCNLISPLILTLAAGRSVDDDSFPCIGSGDSHLDQFAGYAANCIFLELIKDSPDSACLRKTIDIIRQTTESRADKAPQAPFFQDASTEAWFRERLSSLDLGNGNFDFVTRSLETLRTVSGAAFESKRKFQWLYEVRSAAERKFFITQTGYMGIGPPCMEPKDIICALFGGSTPYVIRPASTEGEYLFVGECYVHGLMDGEALDMHERGELTEQWFSLK</sequence>
<keyword evidence="2" id="KW-1185">Reference proteome</keyword>
<accession>A0ACC1S8Q8</accession>
<gene>
    <name evidence="1" type="ORF">NM208_g7671</name>
</gene>
<dbReference type="EMBL" id="JANRMS010000809">
    <property type="protein sequence ID" value="KAJ3534133.1"/>
    <property type="molecule type" value="Genomic_DNA"/>
</dbReference>